<gene>
    <name evidence="1" type="ORF">H8M03_05615</name>
</gene>
<dbReference type="Proteomes" id="UP000515861">
    <property type="component" value="Chromosome"/>
</dbReference>
<name>A0A7G9L599_9SPHN</name>
<proteinExistence type="predicted"/>
<dbReference type="AlphaFoldDB" id="A0A7G9L599"/>
<reference evidence="1 2" key="1">
    <citation type="submission" date="2020-08" db="EMBL/GenBank/DDBJ databases">
        <title>Sphingomonas sp. sand1-3 16S ribosomal RNA gene Genome sequencing and assembly.</title>
        <authorList>
            <person name="Kang M."/>
        </authorList>
    </citation>
    <scope>NUCLEOTIDE SEQUENCE [LARGE SCALE GENOMIC DNA]</scope>
    <source>
        <strain evidence="2">sand1-3</strain>
    </source>
</reference>
<dbReference type="KEGG" id="ssau:H8M03_05615"/>
<evidence type="ECO:0000313" key="1">
    <source>
        <dbReference type="EMBL" id="QNM83798.1"/>
    </source>
</evidence>
<sequence>MATIDLNPEVEDYFVKLTLEDIQERGGIADLFEEGRLILLRRYRLPFDYKAIARLSNSLDKVKDRVLKKKLKKLTSLHFFEGEPPVRRNDTLIFSDRVRQAMFDVICRGDIDRFERASTALRAAHEEALRLFGICFPDYQPFRLEASVRLSRTLFENLHWDNHSIDDDFHQARIFANLDTRPRIWSVGEQFPTWVRNHYDEYDLGRFAGRDPNEMLQFITSDVLGGTRKTWMDHEPRHRVAFDPGEVWIGESRLISHQINYGDAALVYMWFVTPESMANKDNRFNARVDQIHREMADRVAA</sequence>
<accession>A0A7G9L599</accession>
<organism evidence="1 2">
    <name type="scientific">Sphingomonas sabuli</name>
    <dbReference type="NCBI Taxonomy" id="2764186"/>
    <lineage>
        <taxon>Bacteria</taxon>
        <taxon>Pseudomonadati</taxon>
        <taxon>Pseudomonadota</taxon>
        <taxon>Alphaproteobacteria</taxon>
        <taxon>Sphingomonadales</taxon>
        <taxon>Sphingomonadaceae</taxon>
        <taxon>Sphingomonas</taxon>
    </lineage>
</organism>
<dbReference type="RefSeq" id="WP_187480752.1">
    <property type="nucleotide sequence ID" value="NZ_CP060697.1"/>
</dbReference>
<evidence type="ECO:0000313" key="2">
    <source>
        <dbReference type="Proteomes" id="UP000515861"/>
    </source>
</evidence>
<protein>
    <submittedName>
        <fullName evidence="1">Uncharacterized protein</fullName>
    </submittedName>
</protein>
<dbReference type="EMBL" id="CP060697">
    <property type="protein sequence ID" value="QNM83798.1"/>
    <property type="molecule type" value="Genomic_DNA"/>
</dbReference>
<keyword evidence="2" id="KW-1185">Reference proteome</keyword>